<accession>A0ABV2FH27</accession>
<keyword evidence="2" id="KW-1185">Reference proteome</keyword>
<protein>
    <submittedName>
        <fullName evidence="1">Uncharacterized protein</fullName>
    </submittedName>
</protein>
<evidence type="ECO:0000313" key="1">
    <source>
        <dbReference type="EMBL" id="MET3557847.1"/>
    </source>
</evidence>
<sequence length="29" mass="3363">MAVIKNLIVLVIFEHSPSYYEIITAFTHL</sequence>
<evidence type="ECO:0000313" key="2">
    <source>
        <dbReference type="Proteomes" id="UP001549122"/>
    </source>
</evidence>
<name>A0ABV2FH27_9STRE</name>
<reference evidence="1 2" key="1">
    <citation type="submission" date="2024-06" db="EMBL/GenBank/DDBJ databases">
        <title>Genomic Encyclopedia of Type Strains, Phase IV (KMG-IV): sequencing the most valuable type-strain genomes for metagenomic binning, comparative biology and taxonomic classification.</title>
        <authorList>
            <person name="Goeker M."/>
        </authorList>
    </citation>
    <scope>NUCLEOTIDE SEQUENCE [LARGE SCALE GENOMIC DNA]</scope>
    <source>
        <strain evidence="1 2">DSM 28303</strain>
    </source>
</reference>
<comment type="caution">
    <text evidence="1">The sequence shown here is derived from an EMBL/GenBank/DDBJ whole genome shotgun (WGS) entry which is preliminary data.</text>
</comment>
<proteinExistence type="predicted"/>
<dbReference type="EMBL" id="JBEPLO010000008">
    <property type="protein sequence ID" value="MET3557847.1"/>
    <property type="molecule type" value="Genomic_DNA"/>
</dbReference>
<organism evidence="1 2">
    <name type="scientific">Streptococcus rupicaprae</name>
    <dbReference type="NCBI Taxonomy" id="759619"/>
    <lineage>
        <taxon>Bacteria</taxon>
        <taxon>Bacillati</taxon>
        <taxon>Bacillota</taxon>
        <taxon>Bacilli</taxon>
        <taxon>Lactobacillales</taxon>
        <taxon>Streptococcaceae</taxon>
        <taxon>Streptococcus</taxon>
    </lineage>
</organism>
<dbReference type="Proteomes" id="UP001549122">
    <property type="component" value="Unassembled WGS sequence"/>
</dbReference>
<gene>
    <name evidence="1" type="ORF">ABID29_000959</name>
</gene>